<dbReference type="STRING" id="1231657.A0A1Y1Z4S9"/>
<dbReference type="OrthoDB" id="1393670at2759"/>
<proteinExistence type="predicted"/>
<gene>
    <name evidence="2" type="ORF">BCR34DRAFT_590949</name>
</gene>
<dbReference type="AlphaFoldDB" id="A0A1Y1Z4S9"/>
<sequence>MTEPKVIHDSSMLKNDLSKLTYLAKPSGACCLSSSIHSGTPLGTFQSIAKSKAYISEPPAEKNNNHVLLYSPDVWGLFPNGPLSINAFAAAGYRVFGLGYFRGDPVWKHRKDRHDTTTDPDFDYEACKRKHIAFADTAVPKWAAAVKAEYGGNPGTKFVCVGYYFGAPNVCDELAGDICPVGAFPYPTLLKQHHYQNLRMPLFISCAGVDHTFDAQSRNKAVQIMAEGKKTYHVQLFSGVAHGFALRGDMEQGRYRLHDSDISPCNSLLILIPSTGYL</sequence>
<dbReference type="EMBL" id="MCFA01000127">
    <property type="protein sequence ID" value="ORY05288.1"/>
    <property type="molecule type" value="Genomic_DNA"/>
</dbReference>
<keyword evidence="3" id="KW-1185">Reference proteome</keyword>
<reference evidence="2 3" key="1">
    <citation type="submission" date="2016-07" db="EMBL/GenBank/DDBJ databases">
        <title>Pervasive Adenine N6-methylation of Active Genes in Fungi.</title>
        <authorList>
            <consortium name="DOE Joint Genome Institute"/>
            <person name="Mondo S.J."/>
            <person name="Dannebaum R.O."/>
            <person name="Kuo R.C."/>
            <person name="Labutti K."/>
            <person name="Haridas S."/>
            <person name="Kuo A."/>
            <person name="Salamov A."/>
            <person name="Ahrendt S.R."/>
            <person name="Lipzen A."/>
            <person name="Sullivan W."/>
            <person name="Andreopoulos W.B."/>
            <person name="Clum A."/>
            <person name="Lindquist E."/>
            <person name="Daum C."/>
            <person name="Ramamoorthy G.K."/>
            <person name="Gryganskyi A."/>
            <person name="Culley D."/>
            <person name="Magnuson J.K."/>
            <person name="James T.Y."/>
            <person name="O'Malley M.A."/>
            <person name="Stajich J.E."/>
            <person name="Spatafora J.W."/>
            <person name="Visel A."/>
            <person name="Grigoriev I.V."/>
        </authorList>
    </citation>
    <scope>NUCLEOTIDE SEQUENCE [LARGE SCALE GENOMIC DNA]</scope>
    <source>
        <strain evidence="2 3">CBS 115471</strain>
    </source>
</reference>
<protein>
    <recommendedName>
        <fullName evidence="1">Dienelactone hydrolase domain-containing protein</fullName>
    </recommendedName>
</protein>
<name>A0A1Y1Z4S9_9PLEO</name>
<evidence type="ECO:0000313" key="2">
    <source>
        <dbReference type="EMBL" id="ORY05288.1"/>
    </source>
</evidence>
<organism evidence="2 3">
    <name type="scientific">Clohesyomyces aquaticus</name>
    <dbReference type="NCBI Taxonomy" id="1231657"/>
    <lineage>
        <taxon>Eukaryota</taxon>
        <taxon>Fungi</taxon>
        <taxon>Dikarya</taxon>
        <taxon>Ascomycota</taxon>
        <taxon>Pezizomycotina</taxon>
        <taxon>Dothideomycetes</taxon>
        <taxon>Pleosporomycetidae</taxon>
        <taxon>Pleosporales</taxon>
        <taxon>Lindgomycetaceae</taxon>
        <taxon>Clohesyomyces</taxon>
    </lineage>
</organism>
<dbReference type="Gene3D" id="3.40.50.1820">
    <property type="entry name" value="alpha/beta hydrolase"/>
    <property type="match status" value="1"/>
</dbReference>
<dbReference type="PANTHER" id="PTHR17630:SF44">
    <property type="entry name" value="PROTEIN AIM2"/>
    <property type="match status" value="1"/>
</dbReference>
<evidence type="ECO:0000313" key="3">
    <source>
        <dbReference type="Proteomes" id="UP000193144"/>
    </source>
</evidence>
<dbReference type="InterPro" id="IPR002925">
    <property type="entry name" value="Dienelactn_hydro"/>
</dbReference>
<dbReference type="GO" id="GO:0016787">
    <property type="term" value="F:hydrolase activity"/>
    <property type="evidence" value="ECO:0007669"/>
    <property type="project" value="InterPro"/>
</dbReference>
<dbReference type="SUPFAM" id="SSF53474">
    <property type="entry name" value="alpha/beta-Hydrolases"/>
    <property type="match status" value="1"/>
</dbReference>
<dbReference type="Pfam" id="PF01738">
    <property type="entry name" value="DLH"/>
    <property type="match status" value="1"/>
</dbReference>
<feature type="domain" description="Dienelactone hydrolase" evidence="1">
    <location>
        <begin position="53"/>
        <end position="249"/>
    </location>
</feature>
<dbReference type="PANTHER" id="PTHR17630">
    <property type="entry name" value="DIENELACTONE HYDROLASE"/>
    <property type="match status" value="1"/>
</dbReference>
<comment type="caution">
    <text evidence="2">The sequence shown here is derived from an EMBL/GenBank/DDBJ whole genome shotgun (WGS) entry which is preliminary data.</text>
</comment>
<dbReference type="InterPro" id="IPR029058">
    <property type="entry name" value="AB_hydrolase_fold"/>
</dbReference>
<evidence type="ECO:0000259" key="1">
    <source>
        <dbReference type="Pfam" id="PF01738"/>
    </source>
</evidence>
<dbReference type="Proteomes" id="UP000193144">
    <property type="component" value="Unassembled WGS sequence"/>
</dbReference>
<accession>A0A1Y1Z4S9</accession>